<dbReference type="InterPro" id="IPR023772">
    <property type="entry name" value="DNA-bd_HTH_TetR-type_CS"/>
</dbReference>
<keyword evidence="5" id="KW-1185">Reference proteome</keyword>
<dbReference type="EMBL" id="MATO01000064">
    <property type="protein sequence ID" value="OCS85989.1"/>
    <property type="molecule type" value="Genomic_DNA"/>
</dbReference>
<dbReference type="Gene3D" id="1.10.10.60">
    <property type="entry name" value="Homeodomain-like"/>
    <property type="match status" value="1"/>
</dbReference>
<dbReference type="SUPFAM" id="SSF46689">
    <property type="entry name" value="Homeodomain-like"/>
    <property type="match status" value="1"/>
</dbReference>
<dbReference type="InterPro" id="IPR050109">
    <property type="entry name" value="HTH-type_TetR-like_transc_reg"/>
</dbReference>
<sequence length="191" mass="22007">MDRKQEIIRAATSCFTMFGYKATTMEQVAKIANVGKGTIYTFFNNKEELFNDIVLTLIREMKVEADAVLDPALSLMDNAQRAMMKMLQFREQHLLFAKLVEEEKALRTPAVKQMIMAIEEEIVSYVASRIEAGVAKGEVRECDAQMVAYLLLKSYLAFVVDWQEVHDEPLPEERIWQLFKETIFRGLAIEK</sequence>
<evidence type="ECO:0000313" key="4">
    <source>
        <dbReference type="EMBL" id="OCS85989.1"/>
    </source>
</evidence>
<evidence type="ECO:0000313" key="5">
    <source>
        <dbReference type="Proteomes" id="UP000093482"/>
    </source>
</evidence>
<organism evidence="4 5">
    <name type="scientific">Caryophanon latum</name>
    <dbReference type="NCBI Taxonomy" id="33977"/>
    <lineage>
        <taxon>Bacteria</taxon>
        <taxon>Bacillati</taxon>
        <taxon>Bacillota</taxon>
        <taxon>Bacilli</taxon>
        <taxon>Bacillales</taxon>
        <taxon>Caryophanaceae</taxon>
        <taxon>Caryophanon</taxon>
    </lineage>
</organism>
<dbReference type="GO" id="GO:0006355">
    <property type="term" value="P:regulation of DNA-templated transcription"/>
    <property type="evidence" value="ECO:0007669"/>
    <property type="project" value="UniProtKB-ARBA"/>
</dbReference>
<feature type="DNA-binding region" description="H-T-H motif" evidence="2">
    <location>
        <begin position="24"/>
        <end position="43"/>
    </location>
</feature>
<evidence type="ECO:0000256" key="1">
    <source>
        <dbReference type="ARBA" id="ARBA00023125"/>
    </source>
</evidence>
<dbReference type="PANTHER" id="PTHR30055">
    <property type="entry name" value="HTH-TYPE TRANSCRIPTIONAL REGULATOR RUTR"/>
    <property type="match status" value="1"/>
</dbReference>
<dbReference type="Pfam" id="PF00440">
    <property type="entry name" value="TetR_N"/>
    <property type="match status" value="1"/>
</dbReference>
<evidence type="ECO:0000259" key="3">
    <source>
        <dbReference type="PROSITE" id="PS50977"/>
    </source>
</evidence>
<gene>
    <name evidence="4" type="ORF">A6K76_14740</name>
</gene>
<dbReference type="PANTHER" id="PTHR30055:SF232">
    <property type="entry name" value="TRANSCRIPTIONAL REGULATOR, TETR FAMILY"/>
    <property type="match status" value="1"/>
</dbReference>
<feature type="domain" description="HTH tetR-type" evidence="3">
    <location>
        <begin position="1"/>
        <end position="61"/>
    </location>
</feature>
<reference evidence="4 5" key="1">
    <citation type="submission" date="2016-07" db="EMBL/GenBank/DDBJ databases">
        <title>Caryophanon latum genome sequencing.</title>
        <authorList>
            <person name="Verma A."/>
            <person name="Pal Y."/>
            <person name="Krishnamurthi S."/>
        </authorList>
    </citation>
    <scope>NUCLEOTIDE SEQUENCE [LARGE SCALE GENOMIC DNA]</scope>
    <source>
        <strain evidence="4 5">DSM 14151</strain>
    </source>
</reference>
<dbReference type="InterPro" id="IPR009057">
    <property type="entry name" value="Homeodomain-like_sf"/>
</dbReference>
<proteinExistence type="predicted"/>
<dbReference type="PROSITE" id="PS50977">
    <property type="entry name" value="HTH_TETR_2"/>
    <property type="match status" value="1"/>
</dbReference>
<accession>A0A1C0YFT2</accession>
<comment type="caution">
    <text evidence="4">The sequence shown here is derived from an EMBL/GenBank/DDBJ whole genome shotgun (WGS) entry which is preliminary data.</text>
</comment>
<dbReference type="SUPFAM" id="SSF48498">
    <property type="entry name" value="Tetracyclin repressor-like, C-terminal domain"/>
    <property type="match status" value="1"/>
</dbReference>
<dbReference type="InterPro" id="IPR001647">
    <property type="entry name" value="HTH_TetR"/>
</dbReference>
<evidence type="ECO:0000256" key="2">
    <source>
        <dbReference type="PROSITE-ProRule" id="PRU00335"/>
    </source>
</evidence>
<dbReference type="AlphaFoldDB" id="A0A1C0YFT2"/>
<dbReference type="RefSeq" id="WP_066466178.1">
    <property type="nucleotide sequence ID" value="NZ_MATO01000064.1"/>
</dbReference>
<dbReference type="Gene3D" id="1.10.357.10">
    <property type="entry name" value="Tetracycline Repressor, domain 2"/>
    <property type="match status" value="1"/>
</dbReference>
<dbReference type="Proteomes" id="UP000093482">
    <property type="component" value="Unassembled WGS sequence"/>
</dbReference>
<dbReference type="OrthoDB" id="9812484at2"/>
<protein>
    <submittedName>
        <fullName evidence="4">TetR family transcriptional regulator</fullName>
    </submittedName>
</protein>
<name>A0A1C0YFT2_9BACL</name>
<dbReference type="PROSITE" id="PS01081">
    <property type="entry name" value="HTH_TETR_1"/>
    <property type="match status" value="1"/>
</dbReference>
<dbReference type="PRINTS" id="PR00455">
    <property type="entry name" value="HTHTETR"/>
</dbReference>
<dbReference type="InterPro" id="IPR036271">
    <property type="entry name" value="Tet_transcr_reg_TetR-rel_C_sf"/>
</dbReference>
<keyword evidence="1 2" id="KW-0238">DNA-binding</keyword>
<dbReference type="GO" id="GO:0003677">
    <property type="term" value="F:DNA binding"/>
    <property type="evidence" value="ECO:0007669"/>
    <property type="project" value="UniProtKB-UniRule"/>
</dbReference>